<keyword evidence="3" id="KW-1185">Reference proteome</keyword>
<evidence type="ECO:0000313" key="3">
    <source>
        <dbReference type="Proteomes" id="UP000029273"/>
    </source>
</evidence>
<dbReference type="OrthoDB" id="9255522at2"/>
<evidence type="ECO:0000256" key="1">
    <source>
        <dbReference type="SAM" id="SignalP"/>
    </source>
</evidence>
<organism evidence="2 3">
    <name type="scientific">Acidihalobacter prosperus</name>
    <dbReference type="NCBI Taxonomy" id="160660"/>
    <lineage>
        <taxon>Bacteria</taxon>
        <taxon>Pseudomonadati</taxon>
        <taxon>Pseudomonadota</taxon>
        <taxon>Gammaproteobacteria</taxon>
        <taxon>Chromatiales</taxon>
        <taxon>Ectothiorhodospiraceae</taxon>
        <taxon>Acidihalobacter</taxon>
    </lineage>
</organism>
<dbReference type="AlphaFoldDB" id="A0A1A6C7L6"/>
<dbReference type="Proteomes" id="UP000029273">
    <property type="component" value="Unassembled WGS sequence"/>
</dbReference>
<gene>
    <name evidence="2" type="ORF">Thpro_020255</name>
</gene>
<feature type="signal peptide" evidence="1">
    <location>
        <begin position="1"/>
        <end position="29"/>
    </location>
</feature>
<evidence type="ECO:0008006" key="4">
    <source>
        <dbReference type="Google" id="ProtNLM"/>
    </source>
</evidence>
<sequence>MPRIHPLHAGLCALAALMMLLMRPNSAHANPWTPAGNRNAINFQYRDYSADRSFPQGSFGSATVPSSSRYIKQELRITGRAALAPRWLFFFDLRAAHIRKIKRKHTLTANGPEDQQLGIARIIDSTPDRAQALALSTIIPTGSGTLDPALSTGQNAVEFDYWLWFRPAGHNTPLYATLSLGPRIFLEDGAPQIRFMGLVGGPLLHRWSWVGSLFLSRVLGPNGGYIPGDTAHNATNYNLLRPGIGVSYHLAHGVRLKLLYEKEMAGEGLHAGSRITFGLSLRG</sequence>
<evidence type="ECO:0000313" key="2">
    <source>
        <dbReference type="EMBL" id="OBS10539.1"/>
    </source>
</evidence>
<name>A0A1A6C7L6_9GAMM</name>
<reference evidence="2 3" key="1">
    <citation type="journal article" date="2014" name="Genome Announc.">
        <title>Draft Genome Sequence of the Iron-Oxidizing, Acidophilic, and Halotolerant 'Thiobacillus prosperus' Type Strain DSM 5130.</title>
        <authorList>
            <person name="Ossandon F.J."/>
            <person name="Cardenas J.P."/>
            <person name="Corbett M."/>
            <person name="Quatrini R."/>
            <person name="Holmes D.S."/>
            <person name="Watkin E."/>
        </authorList>
    </citation>
    <scope>NUCLEOTIDE SEQUENCE [LARGE SCALE GENOMIC DNA]</scope>
    <source>
        <strain evidence="2 3">DSM 5130</strain>
    </source>
</reference>
<protein>
    <recommendedName>
        <fullName evidence="4">Transporter</fullName>
    </recommendedName>
</protein>
<dbReference type="EMBL" id="JQSG02000001">
    <property type="protein sequence ID" value="OBS10539.1"/>
    <property type="molecule type" value="Genomic_DNA"/>
</dbReference>
<accession>A0A1A6C7L6</accession>
<keyword evidence="1" id="KW-0732">Signal</keyword>
<proteinExistence type="predicted"/>
<comment type="caution">
    <text evidence="2">The sequence shown here is derived from an EMBL/GenBank/DDBJ whole genome shotgun (WGS) entry which is preliminary data.</text>
</comment>
<feature type="chain" id="PRO_5008509342" description="Transporter" evidence="1">
    <location>
        <begin position="30"/>
        <end position="283"/>
    </location>
</feature>
<dbReference type="RefSeq" id="WP_038087102.1">
    <property type="nucleotide sequence ID" value="NZ_JQSG02000001.1"/>
</dbReference>